<proteinExistence type="predicted"/>
<name>A0ACC6JRL2_9PSED</name>
<comment type="caution">
    <text evidence="1">The sequence shown here is derived from an EMBL/GenBank/DDBJ whole genome shotgun (WGS) entry which is preliminary data.</text>
</comment>
<keyword evidence="2" id="KW-1185">Reference proteome</keyword>
<organism evidence="1 2">
    <name type="scientific">Pseudomonas synxantha</name>
    <dbReference type="NCBI Taxonomy" id="47883"/>
    <lineage>
        <taxon>Bacteria</taxon>
        <taxon>Pseudomonadati</taxon>
        <taxon>Pseudomonadota</taxon>
        <taxon>Gammaproteobacteria</taxon>
        <taxon>Pseudomonadales</taxon>
        <taxon>Pseudomonadaceae</taxon>
        <taxon>Pseudomonas</taxon>
    </lineage>
</organism>
<evidence type="ECO:0000313" key="1">
    <source>
        <dbReference type="EMBL" id="MDR6608897.1"/>
    </source>
</evidence>
<protein>
    <submittedName>
        <fullName evidence="1">Integrase</fullName>
    </submittedName>
</protein>
<dbReference type="Proteomes" id="UP001259420">
    <property type="component" value="Unassembled WGS sequence"/>
</dbReference>
<accession>A0ACC6JRL2</accession>
<dbReference type="EMBL" id="JAVDSD010000008">
    <property type="protein sequence ID" value="MDR6608897.1"/>
    <property type="molecule type" value="Genomic_DNA"/>
</dbReference>
<gene>
    <name evidence="1" type="ORF">J2X87_003984</name>
</gene>
<reference evidence="1" key="1">
    <citation type="submission" date="2023-07" db="EMBL/GenBank/DDBJ databases">
        <title>Sorghum-associated microbial communities from plants grown in Nebraska, USA.</title>
        <authorList>
            <person name="Schachtman D."/>
        </authorList>
    </citation>
    <scope>NUCLEOTIDE SEQUENCE</scope>
    <source>
        <strain evidence="1">BE46</strain>
    </source>
</reference>
<evidence type="ECO:0000313" key="2">
    <source>
        <dbReference type="Proteomes" id="UP001259420"/>
    </source>
</evidence>
<sequence length="290" mass="32514">MAIGMHRRQAFGHIRIVQVRDEQLAAGRILVLGADALLESVPMIRMLDEKVSSRKPYPLSWEEQSVLFAELPAHLQRMALFKVNTGCREQEVCKLRWDWEIYVPELETSVFLIPASFGGRNASSGVKNGEDRLVVLNGVAKSVIDKQRGQSKEWVYPYDGTAMHRMNDSAWKKARVRAGKIWQEKYLRPALPGFISIRVHDLKHTFGRRLRAAGVTLEDRKALLGHKNGSITSHYSAVELGQLIEAADKVSTTDSRGPALTILRRKTGCPPPAKVPTHEKAQLVRVGLSH</sequence>